<evidence type="ECO:0000256" key="6">
    <source>
        <dbReference type="ARBA" id="ARBA00023315"/>
    </source>
</evidence>
<keyword evidence="7" id="KW-0812">Transmembrane</keyword>
<evidence type="ECO:0000256" key="2">
    <source>
        <dbReference type="ARBA" id="ARBA00022475"/>
    </source>
</evidence>
<feature type="transmembrane region" description="Helical" evidence="7">
    <location>
        <begin position="12"/>
        <end position="40"/>
    </location>
</feature>
<keyword evidence="2" id="KW-1003">Cell membrane</keyword>
<accession>A0ABS0YXI2</accession>
<protein>
    <submittedName>
        <fullName evidence="8">Lysophospholipid acyltransferase family protein</fullName>
    </submittedName>
</protein>
<dbReference type="RefSeq" id="WP_199397017.1">
    <property type="nucleotide sequence ID" value="NZ_JAEMHK010000020.1"/>
</dbReference>
<evidence type="ECO:0000256" key="1">
    <source>
        <dbReference type="ARBA" id="ARBA00004533"/>
    </source>
</evidence>
<dbReference type="PANTHER" id="PTHR30606:SF9">
    <property type="entry name" value="LIPID A BIOSYNTHESIS LAUROYLTRANSFERASE"/>
    <property type="match status" value="1"/>
</dbReference>
<evidence type="ECO:0000256" key="4">
    <source>
        <dbReference type="ARBA" id="ARBA00022679"/>
    </source>
</evidence>
<organism evidence="8 9">
    <name type="scientific">Geomonas propionica</name>
    <dbReference type="NCBI Taxonomy" id="2798582"/>
    <lineage>
        <taxon>Bacteria</taxon>
        <taxon>Pseudomonadati</taxon>
        <taxon>Thermodesulfobacteriota</taxon>
        <taxon>Desulfuromonadia</taxon>
        <taxon>Geobacterales</taxon>
        <taxon>Geobacteraceae</taxon>
        <taxon>Geomonas</taxon>
    </lineage>
</organism>
<dbReference type="Proteomes" id="UP000641025">
    <property type="component" value="Unassembled WGS sequence"/>
</dbReference>
<reference evidence="8 9" key="1">
    <citation type="submission" date="2020-12" db="EMBL/GenBank/DDBJ databases">
        <title>Geomonas sp. Red259, isolated from paddy soil.</title>
        <authorList>
            <person name="Xu Z."/>
            <person name="Zhang Z."/>
            <person name="Masuda Y."/>
            <person name="Itoh H."/>
            <person name="Senoo K."/>
        </authorList>
    </citation>
    <scope>NUCLEOTIDE SEQUENCE [LARGE SCALE GENOMIC DNA]</scope>
    <source>
        <strain evidence="8 9">Red259</strain>
    </source>
</reference>
<dbReference type="Pfam" id="PF03279">
    <property type="entry name" value="Lip_A_acyltrans"/>
    <property type="match status" value="1"/>
</dbReference>
<proteinExistence type="predicted"/>
<keyword evidence="6 8" id="KW-0012">Acyltransferase</keyword>
<comment type="subcellular location">
    <subcellularLocation>
        <location evidence="1">Cell inner membrane</location>
    </subcellularLocation>
</comment>
<evidence type="ECO:0000256" key="5">
    <source>
        <dbReference type="ARBA" id="ARBA00023136"/>
    </source>
</evidence>
<evidence type="ECO:0000313" key="8">
    <source>
        <dbReference type="EMBL" id="MBJ6802553.1"/>
    </source>
</evidence>
<evidence type="ECO:0000256" key="7">
    <source>
        <dbReference type="SAM" id="Phobius"/>
    </source>
</evidence>
<keyword evidence="5 7" id="KW-0472">Membrane</keyword>
<keyword evidence="7" id="KW-1133">Transmembrane helix</keyword>
<keyword evidence="9" id="KW-1185">Reference proteome</keyword>
<dbReference type="GO" id="GO:0016746">
    <property type="term" value="F:acyltransferase activity"/>
    <property type="evidence" value="ECO:0007669"/>
    <property type="project" value="UniProtKB-KW"/>
</dbReference>
<sequence>MQQAFWRLQAAVFYSLTLAGALIPIGIFQCCGAMVGRVLWSLLPSRRAIVLDNLKQALPYLKGHPLWQIGHGEPTAIASENYGNLGKSLIEICQLYHGRGDHLIAGIEVRGLEHYERARAKGKGIICFSGHCGNWELMALAFSRMFGDGVVVARRQNNPFFNRMVERMRMGYRSRVIYKKGAFRGILSALRSGELVGILADQAAGPEDGVLVNMLGRKAWATKAPVLIARKSGAPLLPVFIHREAEHHVITFYPEHHFCGDMSDHGIQKETQALSRYVENFVAAHPTQWYWMHRRWKRAGEASA</sequence>
<evidence type="ECO:0000256" key="3">
    <source>
        <dbReference type="ARBA" id="ARBA00022519"/>
    </source>
</evidence>
<keyword evidence="3" id="KW-0997">Cell inner membrane</keyword>
<evidence type="ECO:0000313" key="9">
    <source>
        <dbReference type="Proteomes" id="UP000641025"/>
    </source>
</evidence>
<gene>
    <name evidence="8" type="ORF">JFN90_20685</name>
</gene>
<keyword evidence="4" id="KW-0808">Transferase</keyword>
<dbReference type="EMBL" id="JAEMHK010000020">
    <property type="protein sequence ID" value="MBJ6802553.1"/>
    <property type="molecule type" value="Genomic_DNA"/>
</dbReference>
<dbReference type="InterPro" id="IPR004960">
    <property type="entry name" value="LipA_acyltrans"/>
</dbReference>
<name>A0ABS0YXI2_9BACT</name>
<dbReference type="PIRSF" id="PIRSF026649">
    <property type="entry name" value="MsbB"/>
    <property type="match status" value="1"/>
</dbReference>
<dbReference type="PANTHER" id="PTHR30606">
    <property type="entry name" value="LIPID A BIOSYNTHESIS LAUROYL ACYLTRANSFERASE"/>
    <property type="match status" value="1"/>
</dbReference>
<dbReference type="CDD" id="cd07984">
    <property type="entry name" value="LPLAT_LABLAT-like"/>
    <property type="match status" value="1"/>
</dbReference>
<comment type="caution">
    <text evidence="8">The sequence shown here is derived from an EMBL/GenBank/DDBJ whole genome shotgun (WGS) entry which is preliminary data.</text>
</comment>